<dbReference type="AlphaFoldDB" id="A0A2J6RGK1"/>
<proteinExistence type="predicted"/>
<keyword evidence="2" id="KW-1185">Reference proteome</keyword>
<organism evidence="1 2">
    <name type="scientific">Hyaloscypha variabilis (strain UAMH 11265 / GT02V1 / F)</name>
    <name type="common">Meliniomyces variabilis</name>
    <dbReference type="NCBI Taxonomy" id="1149755"/>
    <lineage>
        <taxon>Eukaryota</taxon>
        <taxon>Fungi</taxon>
        <taxon>Dikarya</taxon>
        <taxon>Ascomycota</taxon>
        <taxon>Pezizomycotina</taxon>
        <taxon>Leotiomycetes</taxon>
        <taxon>Helotiales</taxon>
        <taxon>Hyaloscyphaceae</taxon>
        <taxon>Hyaloscypha</taxon>
        <taxon>Hyaloscypha variabilis</taxon>
    </lineage>
</organism>
<evidence type="ECO:0000313" key="2">
    <source>
        <dbReference type="Proteomes" id="UP000235786"/>
    </source>
</evidence>
<evidence type="ECO:0008006" key="3">
    <source>
        <dbReference type="Google" id="ProtNLM"/>
    </source>
</evidence>
<accession>A0A2J6RGK1</accession>
<dbReference type="EMBL" id="KZ613949">
    <property type="protein sequence ID" value="PMD37644.1"/>
    <property type="molecule type" value="Genomic_DNA"/>
</dbReference>
<dbReference type="Proteomes" id="UP000235786">
    <property type="component" value="Unassembled WGS sequence"/>
</dbReference>
<protein>
    <recommendedName>
        <fullName evidence="3">Reverse transcriptase domain-containing protein</fullName>
    </recommendedName>
</protein>
<dbReference type="PANTHER" id="PTHR37015:SF1">
    <property type="entry name" value="REVERSE TRANSCRIPTASE DOMAIN-CONTAINING PROTEIN"/>
    <property type="match status" value="1"/>
</dbReference>
<reference evidence="1 2" key="1">
    <citation type="submission" date="2016-04" db="EMBL/GenBank/DDBJ databases">
        <title>A degradative enzymes factory behind the ericoid mycorrhizal symbiosis.</title>
        <authorList>
            <consortium name="DOE Joint Genome Institute"/>
            <person name="Martino E."/>
            <person name="Morin E."/>
            <person name="Grelet G."/>
            <person name="Kuo A."/>
            <person name="Kohler A."/>
            <person name="Daghino S."/>
            <person name="Barry K."/>
            <person name="Choi C."/>
            <person name="Cichocki N."/>
            <person name="Clum A."/>
            <person name="Copeland A."/>
            <person name="Hainaut M."/>
            <person name="Haridas S."/>
            <person name="Labutti K."/>
            <person name="Lindquist E."/>
            <person name="Lipzen A."/>
            <person name="Khouja H.-R."/>
            <person name="Murat C."/>
            <person name="Ohm R."/>
            <person name="Olson A."/>
            <person name="Spatafora J."/>
            <person name="Veneault-Fourrey C."/>
            <person name="Henrissat B."/>
            <person name="Grigoriev I."/>
            <person name="Martin F."/>
            <person name="Perotto S."/>
        </authorList>
    </citation>
    <scope>NUCLEOTIDE SEQUENCE [LARGE SCALE GENOMIC DNA]</scope>
    <source>
        <strain evidence="1 2">F</strain>
    </source>
</reference>
<name>A0A2J6RGK1_HYAVF</name>
<dbReference type="STRING" id="1149755.A0A2J6RGK1"/>
<gene>
    <name evidence="1" type="ORF">L207DRAFT_514872</name>
</gene>
<dbReference type="PANTHER" id="PTHR37015">
    <property type="entry name" value="REVERSE TRANSCRIPTASE DOMAIN-CONTAINING PROTEIN"/>
    <property type="match status" value="1"/>
</dbReference>
<sequence length="895" mass="102551">MSSSTAALSRTLQNITLTKIRELEKQRKAYAQSKNAVLEAAKKVDDNPRAKIAILLKGVEELNPSSSSEIDLSNIRRWLEQSHFDSTIPEATLHQFEEQLRSQLHVQTRRLDLGALYSRLLTEWLNPTETTDDQVSFDEPEALDGSFEVVERDRLKQLKDKFSAVVFEPLETDEVEISVHLERLFSGDVGVKALERLRRDIERMGTYIRNNKAPFDDRTIRWCLKGLLANDLLRDDKKAILQDFLRDEVARTEICDVLNMKMADIKNWQWDAGEEGLPVEPRRQLNGKYRIMMDEDILDAIFLHYVGMTWNVGMKTILCDVARYTGIWKHKVNVSEDVHDRRRYFLGDHRSRAETHTGVEMGRLDMYRNDFFLSQLPSTVWAGAGGYDDDEEVDSDSEGQGQKSPKEVKQQLLRLLATEVQLQKTLHGRVAVVQSDFQWFCTGLSHSTLFSVLRFCGVDEEWIAFFEKFLEAPLNMGPVSEGEPNSDRVQIRKRGVPMAHALEKFFGELVLYFMDLAVNQEASMLLYRFHDDLYLVGEPEKCAAAWQSMERYSALMGLELNRSKTGSVLLTSDDFTYEDSEIAAKLPTGVVAIGFLTLDADSGEWIIKQKDVFAHVRQLSKQLAAAPSILSWVHTWNSCIGRFFSHTFGVPANCFGKAHVDAILETYKHMQEFLFPGSNVCAYLKRLIEERFGVSDVPDAFIFLPEALGGLGVRNPFIDPFLVRDKVCKSPAARMMKFLKDEDEVYNNAKTAFEEMTEQEKKRRLRAIYKDSYGETSISADLEKSLETYMTKEEFIAHRESTSPELAKLYKELMDVPTKKLIVTSSRVDRTIQKLEQGAGDTGKESRREMEWLLQFYERELLEKCGGMSIVEKNLLPLGILTILRKKKVAWQMVL</sequence>
<evidence type="ECO:0000313" key="1">
    <source>
        <dbReference type="EMBL" id="PMD37644.1"/>
    </source>
</evidence>
<dbReference type="OrthoDB" id="74545at2759"/>